<name>A0ABN8JWB0_9HYPH</name>
<dbReference type="Proteomes" id="UP001152604">
    <property type="component" value="Unassembled WGS sequence"/>
</dbReference>
<proteinExistence type="predicted"/>
<reference evidence="1" key="1">
    <citation type="submission" date="2022-03" db="EMBL/GenBank/DDBJ databases">
        <authorList>
            <person name="Brunel B."/>
        </authorList>
    </citation>
    <scope>NUCLEOTIDE SEQUENCE</scope>
    <source>
        <strain evidence="1">STM4922sample</strain>
    </source>
</reference>
<evidence type="ECO:0000313" key="2">
    <source>
        <dbReference type="Proteomes" id="UP001152604"/>
    </source>
</evidence>
<protein>
    <submittedName>
        <fullName evidence="1">Uncharacterized protein</fullName>
    </submittedName>
</protein>
<evidence type="ECO:0000313" key="1">
    <source>
        <dbReference type="EMBL" id="CAH2401896.1"/>
    </source>
</evidence>
<sequence>MPEWSCRVPRPVCAIWHADGRLKTNDPAELKGQNSSENCPADATLRSDFNLTLGQATALHLWPLIMTEISSAPRPS</sequence>
<organism evidence="1 2">
    <name type="scientific">Mesorhizobium ventifaucium</name>
    <dbReference type="NCBI Taxonomy" id="666020"/>
    <lineage>
        <taxon>Bacteria</taxon>
        <taxon>Pseudomonadati</taxon>
        <taxon>Pseudomonadota</taxon>
        <taxon>Alphaproteobacteria</taxon>
        <taxon>Hyphomicrobiales</taxon>
        <taxon>Phyllobacteriaceae</taxon>
        <taxon>Mesorhizobium</taxon>
    </lineage>
</organism>
<gene>
    <name evidence="1" type="ORF">MES4922_30328</name>
</gene>
<keyword evidence="2" id="KW-1185">Reference proteome</keyword>
<comment type="caution">
    <text evidence="1">The sequence shown here is derived from an EMBL/GenBank/DDBJ whole genome shotgun (WGS) entry which is preliminary data.</text>
</comment>
<accession>A0ABN8JWB0</accession>
<dbReference type="EMBL" id="CAKXZS010000023">
    <property type="protein sequence ID" value="CAH2401896.1"/>
    <property type="molecule type" value="Genomic_DNA"/>
</dbReference>